<gene>
    <name evidence="1" type="ORF">LYSBPC_15450</name>
</gene>
<dbReference type="RefSeq" id="WP_264988183.1">
    <property type="nucleotide sequence ID" value="NZ_BRZA01000002.1"/>
</dbReference>
<protein>
    <recommendedName>
        <fullName evidence="3">Valyl-tRNA synthetase</fullName>
    </recommendedName>
</protein>
<comment type="caution">
    <text evidence="1">The sequence shown here is derived from an EMBL/GenBank/DDBJ whole genome shotgun (WGS) entry which is preliminary data.</text>
</comment>
<keyword evidence="2" id="KW-1185">Reference proteome</keyword>
<dbReference type="Proteomes" id="UP001065593">
    <property type="component" value="Unassembled WGS sequence"/>
</dbReference>
<proteinExistence type="predicted"/>
<evidence type="ECO:0000313" key="1">
    <source>
        <dbReference type="EMBL" id="GLC88418.1"/>
    </source>
</evidence>
<evidence type="ECO:0008006" key="3">
    <source>
        <dbReference type="Google" id="ProtNLM"/>
    </source>
</evidence>
<dbReference type="EMBL" id="BRZA01000002">
    <property type="protein sequence ID" value="GLC88418.1"/>
    <property type="molecule type" value="Genomic_DNA"/>
</dbReference>
<sequence>MRETFCFQGYGCPTEIAAVQITPQWQTKQLEDSLRLIGIYHITAHVRFDFQNMQATHYGDDSVMIDALDIQGDTGYFEYAVPLHVDLPKDAAVKDLMVKDIRPLLTNQGCQLEWAVTSVFNEQEEPFVAIPPNEPLIQDSALEQKIALRESSSQIVMRESSSWHEVPSMIWDLTEDYTPLKIRVSNNIT</sequence>
<organism evidence="1 2">
    <name type="scientific">Lysinibacillus piscis</name>
    <dbReference type="NCBI Taxonomy" id="2518931"/>
    <lineage>
        <taxon>Bacteria</taxon>
        <taxon>Bacillati</taxon>
        <taxon>Bacillota</taxon>
        <taxon>Bacilli</taxon>
        <taxon>Bacillales</taxon>
        <taxon>Bacillaceae</taxon>
        <taxon>Lysinibacillus</taxon>
    </lineage>
</organism>
<accession>A0ABQ5NJF4</accession>
<evidence type="ECO:0000313" key="2">
    <source>
        <dbReference type="Proteomes" id="UP001065593"/>
    </source>
</evidence>
<name>A0ABQ5NJF4_9BACI</name>
<reference evidence="1" key="1">
    <citation type="submission" date="2022-08" db="EMBL/GenBank/DDBJ databases">
        <title>Draft genome sequence of Lysinibacillus sp. strain KH24.</title>
        <authorList>
            <person name="Kanbe H."/>
            <person name="Itoh H."/>
        </authorList>
    </citation>
    <scope>NUCLEOTIDE SEQUENCE</scope>
    <source>
        <strain evidence="1">KH24</strain>
    </source>
</reference>